<organism evidence="2 3">
    <name type="scientific">Salmo trutta</name>
    <name type="common">Brown trout</name>
    <dbReference type="NCBI Taxonomy" id="8032"/>
    <lineage>
        <taxon>Eukaryota</taxon>
        <taxon>Metazoa</taxon>
        <taxon>Chordata</taxon>
        <taxon>Craniata</taxon>
        <taxon>Vertebrata</taxon>
        <taxon>Euteleostomi</taxon>
        <taxon>Actinopterygii</taxon>
        <taxon>Neopterygii</taxon>
        <taxon>Teleostei</taxon>
        <taxon>Protacanthopterygii</taxon>
        <taxon>Salmoniformes</taxon>
        <taxon>Salmonidae</taxon>
        <taxon>Salmoninae</taxon>
        <taxon>Salmo</taxon>
    </lineage>
</organism>
<proteinExistence type="inferred from homology"/>
<sequence>MWLECVSSSCKRKVLMLWTGPLSRSWGIETTQHYIKRDLRLQHSKAATQHDNNMVAPQHGNSTKHGPNIIWHRQQHQWQEGKDNNTSSCKAANLKERMAQRFYNLVLLPKIRDDIKDIFKPGAWFKGETNQEHVSKGRDIVREAIIIGSILTKCSIPVVHSGDAMLKLAEMEYNGVFSCDSYWLLDKKYALPCPGCPGRPLPVLPHMRVLSVRWHQRLLTMAQHYKADLASEQKDALLELIKLQTHPIFLQRSRRELQNSVP</sequence>
<dbReference type="Proteomes" id="UP000472277">
    <property type="component" value="Chromosome 16"/>
</dbReference>
<comment type="similarity">
    <text evidence="1">Belongs to the bystin family.</text>
</comment>
<dbReference type="GO" id="GO:0030688">
    <property type="term" value="C:preribosome, small subunit precursor"/>
    <property type="evidence" value="ECO:0007669"/>
    <property type="project" value="TreeGrafter"/>
</dbReference>
<dbReference type="PANTHER" id="PTHR12821">
    <property type="entry name" value="BYSTIN"/>
    <property type="match status" value="1"/>
</dbReference>
<dbReference type="Pfam" id="PF05291">
    <property type="entry name" value="Bystin"/>
    <property type="match status" value="1"/>
</dbReference>
<dbReference type="OMA" id="NIIWHRQ"/>
<dbReference type="AlphaFoldDB" id="A0A673YYK8"/>
<name>A0A673YYK8_SALTR</name>
<evidence type="ECO:0000313" key="3">
    <source>
        <dbReference type="Proteomes" id="UP000472277"/>
    </source>
</evidence>
<reference evidence="2" key="1">
    <citation type="submission" date="2025-08" db="UniProtKB">
        <authorList>
            <consortium name="Ensembl"/>
        </authorList>
    </citation>
    <scope>IDENTIFICATION</scope>
</reference>
<dbReference type="InterPro" id="IPR007955">
    <property type="entry name" value="Bystin"/>
</dbReference>
<gene>
    <name evidence="2" type="primary">BYSL</name>
</gene>
<dbReference type="GO" id="GO:0005737">
    <property type="term" value="C:cytoplasm"/>
    <property type="evidence" value="ECO:0007669"/>
    <property type="project" value="TreeGrafter"/>
</dbReference>
<accession>A0A673YYK8</accession>
<evidence type="ECO:0000256" key="1">
    <source>
        <dbReference type="ARBA" id="ARBA00007114"/>
    </source>
</evidence>
<dbReference type="GeneTree" id="ENSGT00390000007241"/>
<dbReference type="GO" id="GO:0006364">
    <property type="term" value="P:rRNA processing"/>
    <property type="evidence" value="ECO:0007669"/>
    <property type="project" value="TreeGrafter"/>
</dbReference>
<keyword evidence="3" id="KW-1185">Reference proteome</keyword>
<dbReference type="GO" id="GO:0030515">
    <property type="term" value="F:snoRNA binding"/>
    <property type="evidence" value="ECO:0007669"/>
    <property type="project" value="TreeGrafter"/>
</dbReference>
<dbReference type="GO" id="GO:0005730">
    <property type="term" value="C:nucleolus"/>
    <property type="evidence" value="ECO:0007669"/>
    <property type="project" value="TreeGrafter"/>
</dbReference>
<dbReference type="InParanoid" id="A0A673YYK8"/>
<protein>
    <submittedName>
        <fullName evidence="2">Bystin-like</fullName>
    </submittedName>
</protein>
<dbReference type="Ensembl" id="ENSSTUT00000040955.1">
    <property type="protein sequence ID" value="ENSSTUP00000039175.1"/>
    <property type="gene ID" value="ENSSTUG00000016702.1"/>
</dbReference>
<reference evidence="2" key="2">
    <citation type="submission" date="2025-09" db="UniProtKB">
        <authorList>
            <consortium name="Ensembl"/>
        </authorList>
    </citation>
    <scope>IDENTIFICATION</scope>
</reference>
<dbReference type="PANTHER" id="PTHR12821:SF0">
    <property type="entry name" value="BYSTIN"/>
    <property type="match status" value="1"/>
</dbReference>
<evidence type="ECO:0000313" key="2">
    <source>
        <dbReference type="Ensembl" id="ENSSTUP00000039175.1"/>
    </source>
</evidence>